<name>A0AAV2T6T9_CALDB</name>
<dbReference type="EMBL" id="CAXLJL010000079">
    <property type="protein sequence ID" value="CAL5131008.1"/>
    <property type="molecule type" value="Genomic_DNA"/>
</dbReference>
<accession>A0AAV2T6T9</accession>
<reference evidence="1" key="1">
    <citation type="submission" date="2024-06" db="EMBL/GenBank/DDBJ databases">
        <authorList>
            <person name="Liu X."/>
            <person name="Lenzi L."/>
            <person name="Haldenby T S."/>
            <person name="Uol C."/>
        </authorList>
    </citation>
    <scope>NUCLEOTIDE SEQUENCE</scope>
</reference>
<comment type="caution">
    <text evidence="1">The sequence shown here is derived from an EMBL/GenBank/DDBJ whole genome shotgun (WGS) entry which is preliminary data.</text>
</comment>
<sequence length="171" mass="19809">MSSYPQLLNQDVSSEIGTSITPVDRKPMQKSQIQQTGLQGLILFRWFSPLERLVSSNNNELPKNGKQWKRFSVAEMVDDLFSEIPATRSWALRQIRQLVVDFPDRFMFNVLKMKTSPRFVDGKRIFDRNRWLKTALASVILQFEHPIAAFGSEFTPMIISQLSYPDPETVR</sequence>
<evidence type="ECO:0000313" key="2">
    <source>
        <dbReference type="Proteomes" id="UP001497525"/>
    </source>
</evidence>
<protein>
    <submittedName>
        <fullName evidence="1">Uncharacterized protein</fullName>
    </submittedName>
</protein>
<dbReference type="AlphaFoldDB" id="A0AAV2T6T9"/>
<evidence type="ECO:0000313" key="1">
    <source>
        <dbReference type="EMBL" id="CAL5131008.1"/>
    </source>
</evidence>
<dbReference type="Proteomes" id="UP001497525">
    <property type="component" value="Unassembled WGS sequence"/>
</dbReference>
<proteinExistence type="predicted"/>
<gene>
    <name evidence="1" type="ORF">CDAUBV1_LOCUS3202</name>
</gene>
<organism evidence="1 2">
    <name type="scientific">Calicophoron daubneyi</name>
    <name type="common">Rumen fluke</name>
    <name type="synonym">Paramphistomum daubneyi</name>
    <dbReference type="NCBI Taxonomy" id="300641"/>
    <lineage>
        <taxon>Eukaryota</taxon>
        <taxon>Metazoa</taxon>
        <taxon>Spiralia</taxon>
        <taxon>Lophotrochozoa</taxon>
        <taxon>Platyhelminthes</taxon>
        <taxon>Trematoda</taxon>
        <taxon>Digenea</taxon>
        <taxon>Plagiorchiida</taxon>
        <taxon>Pronocephalata</taxon>
        <taxon>Paramphistomoidea</taxon>
        <taxon>Paramphistomidae</taxon>
        <taxon>Calicophoron</taxon>
    </lineage>
</organism>